<evidence type="ECO:0000313" key="2">
    <source>
        <dbReference type="Proteomes" id="UP000029384"/>
    </source>
</evidence>
<comment type="caution">
    <text evidence="1">The sequence shown here is derived from an EMBL/GenBank/DDBJ whole genome shotgun (WGS) entry which is preliminary data.</text>
</comment>
<feature type="non-terminal residue" evidence="1">
    <location>
        <position position="29"/>
    </location>
</feature>
<accession>A0A087S6M8</accession>
<protein>
    <submittedName>
        <fullName evidence="1">Uncharacterized protein</fullName>
    </submittedName>
</protein>
<evidence type="ECO:0000313" key="1">
    <source>
        <dbReference type="EMBL" id="KFM21382.1"/>
    </source>
</evidence>
<organism evidence="1 2">
    <name type="scientific">Marine Group I thaumarchaeote SCGC AAA799-B03</name>
    <dbReference type="NCBI Taxonomy" id="1502289"/>
    <lineage>
        <taxon>Archaea</taxon>
        <taxon>Nitrososphaerota</taxon>
        <taxon>Marine Group I</taxon>
    </lineage>
</organism>
<proteinExistence type="predicted"/>
<dbReference type="Proteomes" id="UP000029384">
    <property type="component" value="Unassembled WGS sequence"/>
</dbReference>
<sequence length="29" mass="3255">MVKSMSLDDIKLSIGLPVFNGEKFLKKCL</sequence>
<reference evidence="1 2" key="1">
    <citation type="submission" date="2014-06" db="EMBL/GenBank/DDBJ databases">
        <authorList>
            <person name="Ngugi D.K."/>
            <person name="Blom J."/>
            <person name="Alam I."/>
            <person name="Rashid M."/>
            <person name="Baalawi W."/>
            <person name="Zhang G."/>
            <person name="Hikmawan T."/>
            <person name="Guan Y."/>
            <person name="Antunes A."/>
            <person name="Siam R."/>
            <person name="El-Dorry H."/>
            <person name="Bajic V."/>
            <person name="Stingl U."/>
        </authorList>
    </citation>
    <scope>NUCLEOTIDE SEQUENCE [LARGE SCALE GENOMIC DNA]</scope>
    <source>
        <strain evidence="1">SCGC AAA799-B03</strain>
    </source>
</reference>
<dbReference type="AlphaFoldDB" id="A0A087S6M8"/>
<keyword evidence="2" id="KW-1185">Reference proteome</keyword>
<gene>
    <name evidence="1" type="ORF">AAA799B03_01087</name>
</gene>
<name>A0A087S6M8_9ARCH</name>
<dbReference type="EMBL" id="JOTA01000025">
    <property type="protein sequence ID" value="KFM21382.1"/>
    <property type="molecule type" value="Genomic_DNA"/>
</dbReference>